<dbReference type="Gene3D" id="3.40.50.1460">
    <property type="match status" value="1"/>
</dbReference>
<proteinExistence type="predicted"/>
<dbReference type="AlphaFoldDB" id="A0A6N0HY06"/>
<name>A0A6N0HY06_9GAMM</name>
<dbReference type="GO" id="GO:0004197">
    <property type="term" value="F:cysteine-type endopeptidase activity"/>
    <property type="evidence" value="ECO:0007669"/>
    <property type="project" value="InterPro"/>
</dbReference>
<evidence type="ECO:0000259" key="1">
    <source>
        <dbReference type="Pfam" id="PF00656"/>
    </source>
</evidence>
<sequence length="109" mass="12168">MGVSEYPNLDEKFQLEGPKYDVRLARDFLIESGFDRKQMRVLADGVEGADGLPTSAAIKQALASLANDSQKGDFVYVHFAGHGSQQPITQLISHIMRRMDSMRYSCLET</sequence>
<dbReference type="KEGG" id="rev:HUE57_13330"/>
<dbReference type="PANTHER" id="PTHR48104:SF30">
    <property type="entry name" value="METACASPASE-1"/>
    <property type="match status" value="1"/>
</dbReference>
<reference evidence="2 3" key="1">
    <citation type="submission" date="2020-05" db="EMBL/GenBank/DDBJ databases">
        <title>Horizontal transmission and recombination maintain forever young bacterial symbiont genomes.</title>
        <authorList>
            <person name="Russell S.L."/>
            <person name="Pepper-Tunick E."/>
            <person name="Svedberg J."/>
            <person name="Byrne A."/>
            <person name="Ruelas Castillo J."/>
            <person name="Vollmers C."/>
            <person name="Beinart R.A."/>
            <person name="Corbett-Detig R."/>
        </authorList>
    </citation>
    <scope>NUCLEOTIDE SEQUENCE [LARGE SCALE GENOMIC DNA]</scope>
    <source>
        <strain evidence="2">Santa_Monica_outfall</strain>
    </source>
</reference>
<dbReference type="EMBL" id="CP054491">
    <property type="protein sequence ID" value="QKQ27161.1"/>
    <property type="molecule type" value="Genomic_DNA"/>
</dbReference>
<dbReference type="InterPro" id="IPR050452">
    <property type="entry name" value="Metacaspase"/>
</dbReference>
<evidence type="ECO:0000313" key="3">
    <source>
        <dbReference type="Proteomes" id="UP000509658"/>
    </source>
</evidence>
<dbReference type="SUPFAM" id="SSF52129">
    <property type="entry name" value="Caspase-like"/>
    <property type="match status" value="1"/>
</dbReference>
<evidence type="ECO:0000313" key="2">
    <source>
        <dbReference type="EMBL" id="QKQ27161.1"/>
    </source>
</evidence>
<feature type="domain" description="Peptidase C14 caspase" evidence="1">
    <location>
        <begin position="2"/>
        <end position="87"/>
    </location>
</feature>
<protein>
    <submittedName>
        <fullName evidence="2">Caspase family protein</fullName>
    </submittedName>
</protein>
<dbReference type="GO" id="GO:0006508">
    <property type="term" value="P:proteolysis"/>
    <property type="evidence" value="ECO:0007669"/>
    <property type="project" value="InterPro"/>
</dbReference>
<gene>
    <name evidence="2" type="ORF">HUE57_13330</name>
</gene>
<dbReference type="Proteomes" id="UP000509658">
    <property type="component" value="Chromosome"/>
</dbReference>
<dbReference type="InterPro" id="IPR011600">
    <property type="entry name" value="Pept_C14_caspase"/>
</dbReference>
<dbReference type="InterPro" id="IPR029030">
    <property type="entry name" value="Caspase-like_dom_sf"/>
</dbReference>
<organism evidence="2 3">
    <name type="scientific">Candidatus Reidiella endopervernicosa</name>
    <dbReference type="NCBI Taxonomy" id="2738883"/>
    <lineage>
        <taxon>Bacteria</taxon>
        <taxon>Pseudomonadati</taxon>
        <taxon>Pseudomonadota</taxon>
        <taxon>Gammaproteobacteria</taxon>
        <taxon>Candidatus Reidiella</taxon>
    </lineage>
</organism>
<keyword evidence="3" id="KW-1185">Reference proteome</keyword>
<dbReference type="Pfam" id="PF00656">
    <property type="entry name" value="Peptidase_C14"/>
    <property type="match status" value="1"/>
</dbReference>
<dbReference type="GO" id="GO:0005737">
    <property type="term" value="C:cytoplasm"/>
    <property type="evidence" value="ECO:0007669"/>
    <property type="project" value="TreeGrafter"/>
</dbReference>
<dbReference type="PANTHER" id="PTHR48104">
    <property type="entry name" value="METACASPASE-4"/>
    <property type="match status" value="1"/>
</dbReference>
<accession>A0A6N0HY06</accession>